<feature type="non-terminal residue" evidence="9">
    <location>
        <position position="195"/>
    </location>
</feature>
<dbReference type="Gene3D" id="1.10.150.20">
    <property type="entry name" value="5' to 3' exonuclease, C-terminal subdomain"/>
    <property type="match status" value="1"/>
</dbReference>
<dbReference type="InterPro" id="IPR047260">
    <property type="entry name" value="ERCC1-like_central_dom"/>
</dbReference>
<dbReference type="SUPFAM" id="SSF52980">
    <property type="entry name" value="Restriction endonuclease-like"/>
    <property type="match status" value="1"/>
</dbReference>
<dbReference type="GO" id="GO:0006302">
    <property type="term" value="P:double-strand break repair"/>
    <property type="evidence" value="ECO:0007669"/>
    <property type="project" value="UniProtKB-ARBA"/>
</dbReference>
<gene>
    <name evidence="9" type="ORF">BJ684DRAFT_3290</name>
</gene>
<dbReference type="EMBL" id="KZ988058">
    <property type="protein sequence ID" value="RKP13292.1"/>
    <property type="molecule type" value="Genomic_DNA"/>
</dbReference>
<dbReference type="GO" id="GO:0003697">
    <property type="term" value="F:single-stranded DNA binding"/>
    <property type="evidence" value="ECO:0007669"/>
    <property type="project" value="TreeGrafter"/>
</dbReference>
<dbReference type="NCBIfam" id="TIGR00597">
    <property type="entry name" value="rad10"/>
    <property type="match status" value="1"/>
</dbReference>
<evidence type="ECO:0000256" key="4">
    <source>
        <dbReference type="ARBA" id="ARBA00023125"/>
    </source>
</evidence>
<keyword evidence="10" id="KW-1185">Reference proteome</keyword>
<sequence>IGVNVTQRGNPILPLIRNVPWEYSEVTAEADYILGATTAALFLSLKYHRLHPEYIYRRLERWRGRGVCRILLVLIDIEDHRSTIRELSRISISENCTLMLAWSAAEAARYLETFKAYEHRPPDALQERLDPMYLGRMTNVLTQVRGVNKTDTLTLTTNFGSLNRIAHAERETLSACPGIGPSKASRLADAFSEPF</sequence>
<dbReference type="FunFam" id="1.10.150.20:FF:000017">
    <property type="entry name" value="DNA excision repair protein ERCC-1"/>
    <property type="match status" value="1"/>
</dbReference>
<keyword evidence="9" id="KW-0540">Nuclease</keyword>
<keyword evidence="9" id="KW-0255">Endonuclease</keyword>
<dbReference type="GO" id="GO:0006289">
    <property type="term" value="P:nucleotide-excision repair"/>
    <property type="evidence" value="ECO:0007669"/>
    <property type="project" value="UniProtKB-ARBA"/>
</dbReference>
<keyword evidence="3" id="KW-0227">DNA damage</keyword>
<organism evidence="9 10">
    <name type="scientific">Piptocephalis cylindrospora</name>
    <dbReference type="NCBI Taxonomy" id="1907219"/>
    <lineage>
        <taxon>Eukaryota</taxon>
        <taxon>Fungi</taxon>
        <taxon>Fungi incertae sedis</taxon>
        <taxon>Zoopagomycota</taxon>
        <taxon>Zoopagomycotina</taxon>
        <taxon>Zoopagomycetes</taxon>
        <taxon>Zoopagales</taxon>
        <taxon>Piptocephalidaceae</taxon>
        <taxon>Piptocephalis</taxon>
    </lineage>
</organism>
<evidence type="ECO:0000256" key="1">
    <source>
        <dbReference type="ARBA" id="ARBA00004123"/>
    </source>
</evidence>
<dbReference type="GO" id="GO:0070522">
    <property type="term" value="C:ERCC4-ERCC1 complex"/>
    <property type="evidence" value="ECO:0007669"/>
    <property type="project" value="TreeGrafter"/>
</dbReference>
<dbReference type="AlphaFoldDB" id="A0A4P9Y3R7"/>
<comment type="similarity">
    <text evidence="2">Belongs to the ERCC1/RAD10/SWI10 family.</text>
</comment>
<keyword evidence="9" id="KW-0378">Hydrolase</keyword>
<proteinExistence type="inferred from homology"/>
<dbReference type="FunFam" id="3.40.50.10130:FF:000001">
    <property type="entry name" value="DNA excision repair protein ERCC-1"/>
    <property type="match status" value="1"/>
</dbReference>
<dbReference type="InterPro" id="IPR004579">
    <property type="entry name" value="ERCC1/RAD10/SWI10"/>
</dbReference>
<feature type="domain" description="ERCC1-like central" evidence="8">
    <location>
        <begin position="1"/>
        <end position="115"/>
    </location>
</feature>
<dbReference type="GO" id="GO:0070914">
    <property type="term" value="P:UV-damage excision repair"/>
    <property type="evidence" value="ECO:0007669"/>
    <property type="project" value="TreeGrafter"/>
</dbReference>
<evidence type="ECO:0000256" key="7">
    <source>
        <dbReference type="ARBA" id="ARBA00071993"/>
    </source>
</evidence>
<protein>
    <recommendedName>
        <fullName evidence="7">DNA excision repair protein ERCC-1</fullName>
    </recommendedName>
</protein>
<evidence type="ECO:0000313" key="10">
    <source>
        <dbReference type="Proteomes" id="UP000267251"/>
    </source>
</evidence>
<evidence type="ECO:0000313" key="9">
    <source>
        <dbReference type="EMBL" id="RKP13292.1"/>
    </source>
</evidence>
<evidence type="ECO:0000256" key="3">
    <source>
        <dbReference type="ARBA" id="ARBA00022763"/>
    </source>
</evidence>
<dbReference type="Pfam" id="PF03834">
    <property type="entry name" value="Rad10"/>
    <property type="match status" value="1"/>
</dbReference>
<dbReference type="InterPro" id="IPR011335">
    <property type="entry name" value="Restrct_endonuc-II-like"/>
</dbReference>
<comment type="subcellular location">
    <subcellularLocation>
        <location evidence="1">Nucleus</location>
    </subcellularLocation>
</comment>
<keyword evidence="4" id="KW-0238">DNA-binding</keyword>
<keyword evidence="5" id="KW-0234">DNA repair</keyword>
<keyword evidence="6" id="KW-0539">Nucleus</keyword>
<dbReference type="GO" id="GO:0003684">
    <property type="term" value="F:damaged DNA binding"/>
    <property type="evidence" value="ECO:0007669"/>
    <property type="project" value="InterPro"/>
</dbReference>
<name>A0A4P9Y3R7_9FUNG</name>
<accession>A0A4P9Y3R7</accession>
<reference evidence="10" key="1">
    <citation type="journal article" date="2018" name="Nat. Microbiol.">
        <title>Leveraging single-cell genomics to expand the fungal tree of life.</title>
        <authorList>
            <person name="Ahrendt S.R."/>
            <person name="Quandt C.A."/>
            <person name="Ciobanu D."/>
            <person name="Clum A."/>
            <person name="Salamov A."/>
            <person name="Andreopoulos B."/>
            <person name="Cheng J.F."/>
            <person name="Woyke T."/>
            <person name="Pelin A."/>
            <person name="Henrissat B."/>
            <person name="Reynolds N.K."/>
            <person name="Benny G.L."/>
            <person name="Smith M.E."/>
            <person name="James T.Y."/>
            <person name="Grigoriev I.V."/>
        </authorList>
    </citation>
    <scope>NUCLEOTIDE SEQUENCE [LARGE SCALE GENOMIC DNA]</scope>
</reference>
<evidence type="ECO:0000259" key="8">
    <source>
        <dbReference type="Pfam" id="PF03834"/>
    </source>
</evidence>
<dbReference type="GO" id="GO:0006312">
    <property type="term" value="P:mitotic recombination"/>
    <property type="evidence" value="ECO:0007669"/>
    <property type="project" value="TreeGrafter"/>
</dbReference>
<dbReference type="GO" id="GO:0000110">
    <property type="term" value="C:nucleotide-excision repair factor 1 complex"/>
    <property type="evidence" value="ECO:0007669"/>
    <property type="project" value="TreeGrafter"/>
</dbReference>
<dbReference type="OrthoDB" id="10262814at2759"/>
<dbReference type="PANTHER" id="PTHR12749:SF0">
    <property type="entry name" value="DNA EXCISION REPAIR PROTEIN ERCC-1"/>
    <property type="match status" value="1"/>
</dbReference>
<dbReference type="GO" id="GO:0004519">
    <property type="term" value="F:endonuclease activity"/>
    <property type="evidence" value="ECO:0007669"/>
    <property type="project" value="UniProtKB-KW"/>
</dbReference>
<evidence type="ECO:0000256" key="6">
    <source>
        <dbReference type="ARBA" id="ARBA00023242"/>
    </source>
</evidence>
<dbReference type="Proteomes" id="UP000267251">
    <property type="component" value="Unassembled WGS sequence"/>
</dbReference>
<dbReference type="InterPro" id="IPR010994">
    <property type="entry name" value="RuvA_2-like"/>
</dbReference>
<evidence type="ECO:0000256" key="5">
    <source>
        <dbReference type="ARBA" id="ARBA00023204"/>
    </source>
</evidence>
<dbReference type="Pfam" id="PF14520">
    <property type="entry name" value="HHH_5"/>
    <property type="match status" value="1"/>
</dbReference>
<dbReference type="CDD" id="cd22325">
    <property type="entry name" value="ERCC1_C-like"/>
    <property type="match status" value="1"/>
</dbReference>
<dbReference type="SUPFAM" id="SSF47781">
    <property type="entry name" value="RuvA domain 2-like"/>
    <property type="match status" value="1"/>
</dbReference>
<dbReference type="Gene3D" id="3.40.50.10130">
    <property type="match status" value="1"/>
</dbReference>
<feature type="non-terminal residue" evidence="9">
    <location>
        <position position="1"/>
    </location>
</feature>
<dbReference type="PANTHER" id="PTHR12749">
    <property type="entry name" value="EXCISION REPAIR CROSS-COMPLEMENTING 1 ERCC1"/>
    <property type="match status" value="1"/>
</dbReference>
<evidence type="ECO:0000256" key="2">
    <source>
        <dbReference type="ARBA" id="ARBA00008283"/>
    </source>
</evidence>